<dbReference type="PANTHER" id="PTHR21645:SF22">
    <property type="entry name" value="GLYCOSYLTRANSFERASE FAMILY 92 PROTEIN"/>
    <property type="match status" value="1"/>
</dbReference>
<feature type="transmembrane region" description="Helical" evidence="8">
    <location>
        <begin position="21"/>
        <end position="46"/>
    </location>
</feature>
<dbReference type="InterPro" id="IPR052012">
    <property type="entry name" value="GTase_92"/>
</dbReference>
<keyword evidence="9" id="KW-1185">Reference proteome</keyword>
<dbReference type="Pfam" id="PF01697">
    <property type="entry name" value="Glyco_transf_92"/>
    <property type="match status" value="1"/>
</dbReference>
<comment type="subcellular location">
    <subcellularLocation>
        <location evidence="1">Membrane</location>
        <topology evidence="1">Single-pass membrane protein</topology>
    </subcellularLocation>
</comment>
<dbReference type="STRING" id="1147741.A0A0R3RZD5"/>
<accession>A0A0R3RZD5</accession>
<keyword evidence="3 8" id="KW-0328">Glycosyltransferase</keyword>
<dbReference type="PANTHER" id="PTHR21645">
    <property type="entry name" value="GLYCOSYLTRANSFERASE FAMILY 92 PROTEIN"/>
    <property type="match status" value="1"/>
</dbReference>
<evidence type="ECO:0000256" key="7">
    <source>
        <dbReference type="ARBA" id="ARBA00023136"/>
    </source>
</evidence>
<dbReference type="GO" id="GO:0016757">
    <property type="term" value="F:glycosyltransferase activity"/>
    <property type="evidence" value="ECO:0007669"/>
    <property type="project" value="UniProtKB-UniRule"/>
</dbReference>
<dbReference type="GO" id="GO:0016020">
    <property type="term" value="C:membrane"/>
    <property type="evidence" value="ECO:0007669"/>
    <property type="project" value="UniProtKB-SubCell"/>
</dbReference>
<reference evidence="10" key="1">
    <citation type="submission" date="2017-02" db="UniProtKB">
        <authorList>
            <consortium name="WormBaseParasite"/>
        </authorList>
    </citation>
    <scope>IDENTIFICATION</scope>
</reference>
<keyword evidence="5 8" id="KW-0812">Transmembrane</keyword>
<comment type="similarity">
    <text evidence="2 8">Belongs to the glycosyltransferase 92 family.</text>
</comment>
<sequence length="545" mass="63460">MLICRRLFRSCYIPYQLHVNFLTLIHLFSKACLILAGLLCAIALYYRTTNIWTLKNLGDAFLSRRNPSRPIIFGAFHRIYREQNVPGNYVVFHFLGDVQQSYHLYCFSTDQNGKQFVYQADIQRIHQGKRFVNDICSMAGFIAECRVAYRFIPFVWVSTKRNVNESLKIPIEKVPERKRHKLAVCIAPTYALMEWRMLLLSIEVWLALGATKIIIPIQSISRGAFNILREYERDGKFTNFSGLVILRHWPKWPVLSDKNPNGLVLSRGIEESHVNCLFFAKPWAEMVAFTDLDDILIPTRPMEINSTANINILQDLANEHPQAGSFLFEHRDVRMVLPEDQKMLRLDSFNFNFLINTDRKKECTVWRMKTRVVVNASRVDTINMHESGINRFGYVQVRVPCHRAHFYHLRHSFREQAARQSLNMNNLVLLLNRNFQKRLRTTLRFIAKYRMNGSLTETLNDFDKCVIEINKEHFKLKVSRCMTPHVCYLKLKSEVDCVASVGSYEFAHASGDSILRLIDARFMDSDENCDAPVSKIVEGNHFYAP</sequence>
<proteinExistence type="inferred from homology"/>
<evidence type="ECO:0000256" key="4">
    <source>
        <dbReference type="ARBA" id="ARBA00022679"/>
    </source>
</evidence>
<evidence type="ECO:0000256" key="3">
    <source>
        <dbReference type="ARBA" id="ARBA00022676"/>
    </source>
</evidence>
<dbReference type="WBParaSite" id="EEL_0000768601-mRNA-1">
    <property type="protein sequence ID" value="EEL_0000768601-mRNA-1"/>
    <property type="gene ID" value="EEL_0000768601"/>
</dbReference>
<keyword evidence="4 8" id="KW-0808">Transferase</keyword>
<evidence type="ECO:0000256" key="5">
    <source>
        <dbReference type="ARBA" id="ARBA00022692"/>
    </source>
</evidence>
<evidence type="ECO:0000256" key="6">
    <source>
        <dbReference type="ARBA" id="ARBA00022989"/>
    </source>
</evidence>
<dbReference type="EC" id="2.4.1.-" evidence="8"/>
<evidence type="ECO:0000256" key="8">
    <source>
        <dbReference type="RuleBase" id="RU366017"/>
    </source>
</evidence>
<name>A0A0R3RZD5_9BILA</name>
<evidence type="ECO:0000256" key="1">
    <source>
        <dbReference type="ARBA" id="ARBA00004167"/>
    </source>
</evidence>
<keyword evidence="7 8" id="KW-0472">Membrane</keyword>
<protein>
    <recommendedName>
        <fullName evidence="8">Glycosyltransferase family 92 protein</fullName>
        <ecNumber evidence="8">2.4.1.-</ecNumber>
    </recommendedName>
</protein>
<dbReference type="Proteomes" id="UP000050640">
    <property type="component" value="Unplaced"/>
</dbReference>
<organism evidence="9 10">
    <name type="scientific">Elaeophora elaphi</name>
    <dbReference type="NCBI Taxonomy" id="1147741"/>
    <lineage>
        <taxon>Eukaryota</taxon>
        <taxon>Metazoa</taxon>
        <taxon>Ecdysozoa</taxon>
        <taxon>Nematoda</taxon>
        <taxon>Chromadorea</taxon>
        <taxon>Rhabditida</taxon>
        <taxon>Spirurina</taxon>
        <taxon>Spiruromorpha</taxon>
        <taxon>Filarioidea</taxon>
        <taxon>Onchocercidae</taxon>
        <taxon>Elaeophora</taxon>
    </lineage>
</organism>
<evidence type="ECO:0000313" key="10">
    <source>
        <dbReference type="WBParaSite" id="EEL_0000768601-mRNA-1"/>
    </source>
</evidence>
<evidence type="ECO:0000256" key="2">
    <source>
        <dbReference type="ARBA" id="ARBA00007647"/>
    </source>
</evidence>
<evidence type="ECO:0000313" key="9">
    <source>
        <dbReference type="Proteomes" id="UP000050640"/>
    </source>
</evidence>
<dbReference type="InterPro" id="IPR008166">
    <property type="entry name" value="Glyco_transf_92"/>
</dbReference>
<keyword evidence="6 8" id="KW-1133">Transmembrane helix</keyword>
<dbReference type="AlphaFoldDB" id="A0A0R3RZD5"/>